<dbReference type="Proteomes" id="UP000887576">
    <property type="component" value="Unplaced"/>
</dbReference>
<protein>
    <submittedName>
        <fullName evidence="2">Uncharacterized protein</fullName>
    </submittedName>
</protein>
<sequence>GGGIRGMIARTEAELGDQEEDETEYDQSDNYGAQQQGLPKNPDETLEKLKKKEKQSEFSAKQLGGIHGMKSRLENEIRREGPGNDEHEIETDNSDTTEYEDKRRSSSKQSKTPDKGHQNLDKDGEKSEEEHPGKGHSKNPEQILEKLSQKEQESNLGPCQIRGIYRKRRQVENQLGKGIQEYTSHDEGYSDGNHVSDRSGSNSPGDETSSGNQTPKTKEKESQQRRGGRRRKKIFTNTKTDPEITLQILDEKEKQGDLTPRQLRGIHGKRAQVINQMMRNQQTNHPGRRRLATF</sequence>
<accession>A0AC34Q4U1</accession>
<organism evidence="1 2">
    <name type="scientific">Panagrolaimus sp. JU765</name>
    <dbReference type="NCBI Taxonomy" id="591449"/>
    <lineage>
        <taxon>Eukaryota</taxon>
        <taxon>Metazoa</taxon>
        <taxon>Ecdysozoa</taxon>
        <taxon>Nematoda</taxon>
        <taxon>Chromadorea</taxon>
        <taxon>Rhabditida</taxon>
        <taxon>Tylenchina</taxon>
        <taxon>Panagrolaimomorpha</taxon>
        <taxon>Panagrolaimoidea</taxon>
        <taxon>Panagrolaimidae</taxon>
        <taxon>Panagrolaimus</taxon>
    </lineage>
</organism>
<evidence type="ECO:0000313" key="1">
    <source>
        <dbReference type="Proteomes" id="UP000887576"/>
    </source>
</evidence>
<proteinExistence type="predicted"/>
<dbReference type="WBParaSite" id="JU765_v2.g130.t1">
    <property type="protein sequence ID" value="JU765_v2.g130.t1"/>
    <property type="gene ID" value="JU765_v2.g130"/>
</dbReference>
<name>A0AC34Q4U1_9BILA</name>
<evidence type="ECO:0000313" key="2">
    <source>
        <dbReference type="WBParaSite" id="JU765_v2.g130.t1"/>
    </source>
</evidence>
<reference evidence="2" key="1">
    <citation type="submission" date="2022-11" db="UniProtKB">
        <authorList>
            <consortium name="WormBaseParasite"/>
        </authorList>
    </citation>
    <scope>IDENTIFICATION</scope>
</reference>